<keyword evidence="1" id="KW-0472">Membrane</keyword>
<proteinExistence type="predicted"/>
<keyword evidence="3" id="KW-1185">Reference proteome</keyword>
<feature type="transmembrane region" description="Helical" evidence="1">
    <location>
        <begin position="38"/>
        <end position="60"/>
    </location>
</feature>
<keyword evidence="1" id="KW-1133">Transmembrane helix</keyword>
<organism evidence="2 3">
    <name type="scientific">Winogradskyella echinorum</name>
    <dbReference type="NCBI Taxonomy" id="538189"/>
    <lineage>
        <taxon>Bacteria</taxon>
        <taxon>Pseudomonadati</taxon>
        <taxon>Bacteroidota</taxon>
        <taxon>Flavobacteriia</taxon>
        <taxon>Flavobacteriales</taxon>
        <taxon>Flavobacteriaceae</taxon>
        <taxon>Winogradskyella</taxon>
    </lineage>
</organism>
<evidence type="ECO:0000313" key="3">
    <source>
        <dbReference type="Proteomes" id="UP000607435"/>
    </source>
</evidence>
<dbReference type="EMBL" id="JACOME010000003">
    <property type="protein sequence ID" value="MBC3847306.1"/>
    <property type="molecule type" value="Genomic_DNA"/>
</dbReference>
<feature type="transmembrane region" description="Helical" evidence="1">
    <location>
        <begin position="6"/>
        <end position="26"/>
    </location>
</feature>
<reference evidence="2 3" key="1">
    <citation type="submission" date="2020-08" db="EMBL/GenBank/DDBJ databases">
        <title>Winogradskyella ouciana sp. nov., isolated from the hadal seawater of the Mariana Trench.</title>
        <authorList>
            <person name="He X."/>
        </authorList>
    </citation>
    <scope>NUCLEOTIDE SEQUENCE [LARGE SCALE GENOMIC DNA]</scope>
    <source>
        <strain evidence="2 3">KCTC 22026</strain>
    </source>
</reference>
<evidence type="ECO:0000256" key="1">
    <source>
        <dbReference type="SAM" id="Phobius"/>
    </source>
</evidence>
<accession>A0ABR6Y3I8</accession>
<keyword evidence="1" id="KW-0812">Transmembrane</keyword>
<sequence>MFSNGQLIFGLLFFIAFAVIIGYQYRKDLRLHKKHYKGTVWVLIAFIGFIAMIAAVKFIFM</sequence>
<dbReference type="RefSeq" id="WP_186846416.1">
    <property type="nucleotide sequence ID" value="NZ_JACOME010000003.1"/>
</dbReference>
<name>A0ABR6Y3I8_9FLAO</name>
<gene>
    <name evidence="2" type="ORF">H6H04_12990</name>
</gene>
<comment type="caution">
    <text evidence="2">The sequence shown here is derived from an EMBL/GenBank/DDBJ whole genome shotgun (WGS) entry which is preliminary data.</text>
</comment>
<protein>
    <submittedName>
        <fullName evidence="2">Uncharacterized protein</fullName>
    </submittedName>
</protein>
<dbReference type="Proteomes" id="UP000607435">
    <property type="component" value="Unassembled WGS sequence"/>
</dbReference>
<evidence type="ECO:0000313" key="2">
    <source>
        <dbReference type="EMBL" id="MBC3847306.1"/>
    </source>
</evidence>